<reference evidence="2" key="1">
    <citation type="submission" date="2025-08" db="UniProtKB">
        <authorList>
            <consortium name="RefSeq"/>
        </authorList>
    </citation>
    <scope>IDENTIFICATION</scope>
    <source>
        <tissue evidence="2">Tongue muscle</tissue>
    </source>
</reference>
<evidence type="ECO:0000313" key="2">
    <source>
        <dbReference type="RefSeq" id="XP_070320821.1"/>
    </source>
</evidence>
<accession>A0ABM4HZ20</accession>
<dbReference type="RefSeq" id="XP_070320821.1">
    <property type="nucleotide sequence ID" value="XM_070464720.1"/>
</dbReference>
<dbReference type="PANTHER" id="PTHR22800:SF242">
    <property type="entry name" value="NKG2-A_NKG2-B TYPE II INTEGRAL MEMBRANE PROTEIN"/>
    <property type="match status" value="1"/>
</dbReference>
<sequence>INQGVTYAELKAVKNSKRQKIKPKVFKSSSSITEQKLTYVELNLQNASQNLHRDDKNYHSKGSPSPPEKLIEGILGIICLVLRSTVETTITVTPSTVIQEQNNSSPIARFQKG</sequence>
<organism evidence="1 2">
    <name type="scientific">Odocoileus virginianus</name>
    <name type="common">White-tailed deer</name>
    <dbReference type="NCBI Taxonomy" id="9874"/>
    <lineage>
        <taxon>Eukaryota</taxon>
        <taxon>Metazoa</taxon>
        <taxon>Chordata</taxon>
        <taxon>Craniata</taxon>
        <taxon>Vertebrata</taxon>
        <taxon>Euteleostomi</taxon>
        <taxon>Mammalia</taxon>
        <taxon>Eutheria</taxon>
        <taxon>Laurasiatheria</taxon>
        <taxon>Artiodactyla</taxon>
        <taxon>Ruminantia</taxon>
        <taxon>Pecora</taxon>
        <taxon>Cervidae</taxon>
        <taxon>Odocoileinae</taxon>
        <taxon>Odocoileus</taxon>
    </lineage>
</organism>
<evidence type="ECO:0000313" key="1">
    <source>
        <dbReference type="Proteomes" id="UP001652640"/>
    </source>
</evidence>
<gene>
    <name evidence="2" type="primary">LOC139034266</name>
</gene>
<protein>
    <submittedName>
        <fullName evidence="2">NKG2-A/NKG2-B type II integral membrane protein-like</fullName>
    </submittedName>
</protein>
<dbReference type="Proteomes" id="UP001652640">
    <property type="component" value="Unplaced"/>
</dbReference>
<feature type="non-terminal residue" evidence="2">
    <location>
        <position position="1"/>
    </location>
</feature>
<name>A0ABM4HZ20_ODOVR</name>
<dbReference type="GeneID" id="139034266"/>
<proteinExistence type="predicted"/>
<dbReference type="InterPro" id="IPR050919">
    <property type="entry name" value="NKG2/CD94_NK_receptors"/>
</dbReference>
<keyword evidence="1" id="KW-1185">Reference proteome</keyword>
<dbReference type="PANTHER" id="PTHR22800">
    <property type="entry name" value="C-TYPE LECTIN PROTEINS"/>
    <property type="match status" value="1"/>
</dbReference>